<dbReference type="PANTHER" id="PTHR34071">
    <property type="entry name" value="5-NITROIMIDAZOLE ANTIBIOTICS RESISTANCE PROTEIN, NIMA-FAMILY-RELATED PROTEIN-RELATED"/>
    <property type="match status" value="1"/>
</dbReference>
<dbReference type="AlphaFoldDB" id="A0A0R2B8H6"/>
<evidence type="ECO:0000313" key="2">
    <source>
        <dbReference type="Proteomes" id="UP000051845"/>
    </source>
</evidence>
<dbReference type="PANTHER" id="PTHR34071:SF2">
    <property type="entry name" value="FLAVIN-NUCLEOTIDE-BINDING PROTEIN"/>
    <property type="match status" value="1"/>
</dbReference>
<protein>
    <recommendedName>
        <fullName evidence="3">5-nitroimidazole antibiotic resistance</fullName>
    </recommendedName>
</protein>
<dbReference type="Pfam" id="PF12900">
    <property type="entry name" value="Pyridox_ox_2"/>
    <property type="match status" value="1"/>
</dbReference>
<evidence type="ECO:0000313" key="1">
    <source>
        <dbReference type="EMBL" id="KRM75791.1"/>
    </source>
</evidence>
<dbReference type="EMBL" id="AYYR01000043">
    <property type="protein sequence ID" value="KRM75791.1"/>
    <property type="molecule type" value="Genomic_DNA"/>
</dbReference>
<dbReference type="PATRIC" id="fig|1423733.4.peg.2039"/>
<proteinExistence type="predicted"/>
<comment type="caution">
    <text evidence="1">The sequence shown here is derived from an EMBL/GenBank/DDBJ whole genome shotgun (WGS) entry which is preliminary data.</text>
</comment>
<dbReference type="InterPro" id="IPR024747">
    <property type="entry name" value="Pyridox_Oxase-rel"/>
</dbReference>
<sequence>MKKRKMEDMQMRRTDREITDLTTMEQIIANGHVITLGINTADAAPYVVPTNYGYEFDQDKLTLYIHGAPVGKKRTLIQADNRVSFNIVTNTALYQPNDDKLSHYSYFYQSIYGVGKAVLVSDLTEKEHALRLVLKHEVGHDVPGNIDPHDLKYVGVIRIDVASFTGKQHAQPSGPEK</sequence>
<dbReference type="InterPro" id="IPR012349">
    <property type="entry name" value="Split_barrel_FMN-bd"/>
</dbReference>
<reference evidence="1 2" key="1">
    <citation type="journal article" date="2015" name="Genome Announc.">
        <title>Expanding the biotechnology potential of lactobacilli through comparative genomics of 213 strains and associated genera.</title>
        <authorList>
            <person name="Sun Z."/>
            <person name="Harris H.M."/>
            <person name="McCann A."/>
            <person name="Guo C."/>
            <person name="Argimon S."/>
            <person name="Zhang W."/>
            <person name="Yang X."/>
            <person name="Jeffery I.B."/>
            <person name="Cooney J.C."/>
            <person name="Kagawa T.F."/>
            <person name="Liu W."/>
            <person name="Song Y."/>
            <person name="Salvetti E."/>
            <person name="Wrobel A."/>
            <person name="Rasinkangas P."/>
            <person name="Parkhill J."/>
            <person name="Rea M.C."/>
            <person name="O'Sullivan O."/>
            <person name="Ritari J."/>
            <person name="Douillard F.P."/>
            <person name="Paul Ross R."/>
            <person name="Yang R."/>
            <person name="Briner A.E."/>
            <person name="Felis G.E."/>
            <person name="de Vos W.M."/>
            <person name="Barrangou R."/>
            <person name="Klaenhammer T.R."/>
            <person name="Caufield P.W."/>
            <person name="Cui Y."/>
            <person name="Zhang H."/>
            <person name="O'Toole P.W."/>
        </authorList>
    </citation>
    <scope>NUCLEOTIDE SEQUENCE [LARGE SCALE GENOMIC DNA]</scope>
    <source>
        <strain evidence="1 2">DSM 20515</strain>
    </source>
</reference>
<name>A0A0R2B8H6_SECCO</name>
<dbReference type="SUPFAM" id="SSF50475">
    <property type="entry name" value="FMN-binding split barrel"/>
    <property type="match status" value="1"/>
</dbReference>
<gene>
    <name evidence="1" type="ORF">FC82_GL001938</name>
</gene>
<dbReference type="Gene3D" id="2.30.110.10">
    <property type="entry name" value="Electron Transport, Fmn-binding Protein, Chain A"/>
    <property type="match status" value="1"/>
</dbReference>
<evidence type="ECO:0008006" key="3">
    <source>
        <dbReference type="Google" id="ProtNLM"/>
    </source>
</evidence>
<dbReference type="Proteomes" id="UP000051845">
    <property type="component" value="Unassembled WGS sequence"/>
</dbReference>
<organism evidence="1 2">
    <name type="scientific">Secundilactobacillus collinoides DSM 20515 = JCM 1123</name>
    <dbReference type="NCBI Taxonomy" id="1423733"/>
    <lineage>
        <taxon>Bacteria</taxon>
        <taxon>Bacillati</taxon>
        <taxon>Bacillota</taxon>
        <taxon>Bacilli</taxon>
        <taxon>Lactobacillales</taxon>
        <taxon>Lactobacillaceae</taxon>
        <taxon>Secundilactobacillus</taxon>
    </lineage>
</organism>
<accession>A0A0R2B8H6</accession>